<reference evidence="1" key="1">
    <citation type="submission" date="2021-11" db="EMBL/GenBank/DDBJ databases">
        <title>Fusarium solani-melongenae Genome sequencing and assembly.</title>
        <authorList>
            <person name="Xie S."/>
            <person name="Huang L."/>
            <person name="Zhang X."/>
        </authorList>
    </citation>
    <scope>NUCLEOTIDE SEQUENCE</scope>
    <source>
        <strain evidence="1">CRI 24-3</strain>
    </source>
</reference>
<evidence type="ECO:0000313" key="2">
    <source>
        <dbReference type="Proteomes" id="UP000830768"/>
    </source>
</evidence>
<dbReference type="EMBL" id="CP090040">
    <property type="protein sequence ID" value="UPL03034.1"/>
    <property type="molecule type" value="Genomic_DNA"/>
</dbReference>
<name>A0ACD3ZPM5_FUSSC</name>
<sequence>MTAPKKRNYGALSFLKQLNQLHRKVSLARSSACFTTLQHISADIADLRTQIHLWQPSPPTSSTTPASDGAHVNETWQQGLLCYLYADVCALPSSDERIQECVARGIMALRELSWMHSIIFPTFMMDIHALTAEHRAVLGSSYRAMANSLSFSTRLSTVQLLRKIWAELDANEPSMFNWRRLMRDSDI</sequence>
<proteinExistence type="predicted"/>
<organism evidence="1 2">
    <name type="scientific">Fusarium solani subsp. cucurbitae</name>
    <name type="common">Neocosmosporum cucurbitae</name>
    <dbReference type="NCBI Taxonomy" id="2747967"/>
    <lineage>
        <taxon>Eukaryota</taxon>
        <taxon>Fungi</taxon>
        <taxon>Dikarya</taxon>
        <taxon>Ascomycota</taxon>
        <taxon>Pezizomycotina</taxon>
        <taxon>Sordariomycetes</taxon>
        <taxon>Hypocreomycetidae</taxon>
        <taxon>Hypocreales</taxon>
        <taxon>Nectriaceae</taxon>
        <taxon>Fusarium</taxon>
        <taxon>Fusarium solani species complex</taxon>
    </lineage>
</organism>
<gene>
    <name evidence="1" type="ORF">LCI18_013968</name>
</gene>
<accession>A0ACD3ZPM5</accession>
<protein>
    <submittedName>
        <fullName evidence="1">Uncharacterized protein</fullName>
    </submittedName>
</protein>
<evidence type="ECO:0000313" key="1">
    <source>
        <dbReference type="EMBL" id="UPL03034.1"/>
    </source>
</evidence>
<keyword evidence="2" id="KW-1185">Reference proteome</keyword>
<dbReference type="Proteomes" id="UP000830768">
    <property type="component" value="Chromosome 12"/>
</dbReference>